<dbReference type="AlphaFoldDB" id="A0A564KDC3"/>
<protein>
    <submittedName>
        <fullName evidence="1">D-xylose-binding periplasmic protein</fullName>
    </submittedName>
</protein>
<reference evidence="1 2" key="1">
    <citation type="submission" date="2019-07" db="EMBL/GenBank/DDBJ databases">
        <authorList>
            <person name="Brisse S."/>
            <person name="Rodrigues C."/>
            <person name="Thorpe H."/>
        </authorList>
    </citation>
    <scope>NUCLEOTIDE SEQUENCE [LARGE SCALE GENOMIC DNA]</scope>
    <source>
        <strain evidence="1">SB6422</strain>
    </source>
</reference>
<dbReference type="InterPro" id="IPR028082">
    <property type="entry name" value="Peripla_BP_I"/>
</dbReference>
<gene>
    <name evidence="1" type="primary">xylF</name>
    <name evidence="1" type="ORF">SB6422_01637</name>
</gene>
<dbReference type="EMBL" id="CABGGW010000023">
    <property type="protein sequence ID" value="VUS67341.1"/>
    <property type="molecule type" value="Genomic_DNA"/>
</dbReference>
<evidence type="ECO:0000313" key="2">
    <source>
        <dbReference type="Proteomes" id="UP000317374"/>
    </source>
</evidence>
<proteinExistence type="predicted"/>
<dbReference type="SUPFAM" id="SSF53822">
    <property type="entry name" value="Periplasmic binding protein-like I"/>
    <property type="match status" value="1"/>
</dbReference>
<evidence type="ECO:0000313" key="1">
    <source>
        <dbReference type="EMBL" id="VUS67341.1"/>
    </source>
</evidence>
<organism evidence="1 2">
    <name type="scientific">Klebsiella huaxiensis</name>
    <dbReference type="NCBI Taxonomy" id="2153354"/>
    <lineage>
        <taxon>Bacteria</taxon>
        <taxon>Pseudomonadati</taxon>
        <taxon>Pseudomonadota</taxon>
        <taxon>Gammaproteobacteria</taxon>
        <taxon>Enterobacterales</taxon>
        <taxon>Enterobacteriaceae</taxon>
        <taxon>Klebsiella/Raoultella group</taxon>
        <taxon>Klebsiella</taxon>
    </lineage>
</organism>
<name>A0A564KDC3_9ENTR</name>
<accession>A0A564KDC3</accession>
<dbReference type="Gene3D" id="3.40.50.2300">
    <property type="match status" value="1"/>
</dbReference>
<dbReference type="Proteomes" id="UP000317374">
    <property type="component" value="Unassembled WGS sequence"/>
</dbReference>
<sequence length="98" mass="11175">MKIKNLCLTFCASCLLTSLPGIEKDVKIGMAIDDLRLERWKKDNDIFVNKAESPGVNILIQSANGNEETQISQTENRKNRRIDILVIIPYNDNNIKWA</sequence>
<dbReference type="OrthoDB" id="9773673at2"/>